<dbReference type="STRING" id="313368.SAMN04488012_1063"/>
<dbReference type="RefSeq" id="WP_084140619.1">
    <property type="nucleotide sequence ID" value="NZ_FQZA01000006.1"/>
</dbReference>
<evidence type="ECO:0000259" key="2">
    <source>
        <dbReference type="Pfam" id="PF00582"/>
    </source>
</evidence>
<protein>
    <submittedName>
        <fullName evidence="3">Nucleotide-binding universal stress protein, UspA family</fullName>
    </submittedName>
</protein>
<dbReference type="InterPro" id="IPR014729">
    <property type="entry name" value="Rossmann-like_a/b/a_fold"/>
</dbReference>
<dbReference type="CDD" id="cd00293">
    <property type="entry name" value="USP-like"/>
    <property type="match status" value="1"/>
</dbReference>
<feature type="domain" description="UspA" evidence="2">
    <location>
        <begin position="1"/>
        <end position="142"/>
    </location>
</feature>
<dbReference type="PRINTS" id="PR01438">
    <property type="entry name" value="UNVRSLSTRESS"/>
</dbReference>
<dbReference type="InterPro" id="IPR006015">
    <property type="entry name" value="Universal_stress_UspA"/>
</dbReference>
<dbReference type="Gene3D" id="3.40.50.620">
    <property type="entry name" value="HUPs"/>
    <property type="match status" value="1"/>
</dbReference>
<accession>A0A1M6HFS7</accession>
<dbReference type="Proteomes" id="UP000184040">
    <property type="component" value="Unassembled WGS sequence"/>
</dbReference>
<evidence type="ECO:0000313" key="3">
    <source>
        <dbReference type="EMBL" id="SHJ21046.1"/>
    </source>
</evidence>
<dbReference type="PANTHER" id="PTHR46268:SF6">
    <property type="entry name" value="UNIVERSAL STRESS PROTEIN UP12"/>
    <property type="match status" value="1"/>
</dbReference>
<dbReference type="AlphaFoldDB" id="A0A1M6HFS7"/>
<sequence length="143" mass="14721">MFKKILVPFDGSDPAEHALSVAADLAKSQDATLHVAFVPEPETTALAVGAGAVEIPVNTEELERHTKEVVARAQEAAAARGCDVDPDVLNGRPADAILAHADKLGADLIVVGRRGMGTLTGLLMGSLSHKLIGVAKVPVMAVG</sequence>
<proteinExistence type="inferred from homology"/>
<keyword evidence="4" id="KW-1185">Reference proteome</keyword>
<reference evidence="3 4" key="1">
    <citation type="submission" date="2016-11" db="EMBL/GenBank/DDBJ databases">
        <authorList>
            <person name="Jaros S."/>
            <person name="Januszkiewicz K."/>
            <person name="Wedrychowicz H."/>
        </authorList>
    </citation>
    <scope>NUCLEOTIDE SEQUENCE [LARGE SCALE GENOMIC DNA]</scope>
    <source>
        <strain evidence="3 4">DSM 26892</strain>
    </source>
</reference>
<gene>
    <name evidence="3" type="ORF">SAMN04488012_1063</name>
</gene>
<evidence type="ECO:0000313" key="4">
    <source>
        <dbReference type="Proteomes" id="UP000184040"/>
    </source>
</evidence>
<organism evidence="3 4">
    <name type="scientific">Palleronia salina</name>
    <dbReference type="NCBI Taxonomy" id="313368"/>
    <lineage>
        <taxon>Bacteria</taxon>
        <taxon>Pseudomonadati</taxon>
        <taxon>Pseudomonadota</taxon>
        <taxon>Alphaproteobacteria</taxon>
        <taxon>Rhodobacterales</taxon>
        <taxon>Roseobacteraceae</taxon>
        <taxon>Palleronia</taxon>
    </lineage>
</organism>
<comment type="similarity">
    <text evidence="1">Belongs to the universal stress protein A family.</text>
</comment>
<dbReference type="EMBL" id="FQZA01000006">
    <property type="protein sequence ID" value="SHJ21046.1"/>
    <property type="molecule type" value="Genomic_DNA"/>
</dbReference>
<name>A0A1M6HFS7_9RHOB</name>
<evidence type="ECO:0000256" key="1">
    <source>
        <dbReference type="ARBA" id="ARBA00008791"/>
    </source>
</evidence>
<dbReference type="InterPro" id="IPR006016">
    <property type="entry name" value="UspA"/>
</dbReference>
<dbReference type="Pfam" id="PF00582">
    <property type="entry name" value="Usp"/>
    <property type="match status" value="1"/>
</dbReference>
<dbReference type="SUPFAM" id="SSF52402">
    <property type="entry name" value="Adenine nucleotide alpha hydrolases-like"/>
    <property type="match status" value="1"/>
</dbReference>
<dbReference type="PANTHER" id="PTHR46268">
    <property type="entry name" value="STRESS RESPONSE PROTEIN NHAX"/>
    <property type="match status" value="1"/>
</dbReference>